<proteinExistence type="predicted"/>
<evidence type="ECO:0000256" key="2">
    <source>
        <dbReference type="SAM" id="Phobius"/>
    </source>
</evidence>
<feature type="compositionally biased region" description="Acidic residues" evidence="1">
    <location>
        <begin position="168"/>
        <end position="183"/>
    </location>
</feature>
<keyword evidence="2" id="KW-0812">Transmembrane</keyword>
<dbReference type="Proteomes" id="UP001107558">
    <property type="component" value="Chromosome 3"/>
</dbReference>
<feature type="transmembrane region" description="Helical" evidence="2">
    <location>
        <begin position="234"/>
        <end position="254"/>
    </location>
</feature>
<dbReference type="AlphaFoldDB" id="A0A9J6BNC8"/>
<organism evidence="4 5">
    <name type="scientific">Polypedilum vanderplanki</name>
    <name type="common">Sleeping chironomid midge</name>
    <dbReference type="NCBI Taxonomy" id="319348"/>
    <lineage>
        <taxon>Eukaryota</taxon>
        <taxon>Metazoa</taxon>
        <taxon>Ecdysozoa</taxon>
        <taxon>Arthropoda</taxon>
        <taxon>Hexapoda</taxon>
        <taxon>Insecta</taxon>
        <taxon>Pterygota</taxon>
        <taxon>Neoptera</taxon>
        <taxon>Endopterygota</taxon>
        <taxon>Diptera</taxon>
        <taxon>Nematocera</taxon>
        <taxon>Chironomoidea</taxon>
        <taxon>Chironomidae</taxon>
        <taxon>Chironominae</taxon>
        <taxon>Polypedilum</taxon>
        <taxon>Polypedilum</taxon>
    </lineage>
</organism>
<dbReference type="EMBL" id="JADBJN010000003">
    <property type="protein sequence ID" value="KAG5671191.1"/>
    <property type="molecule type" value="Genomic_DNA"/>
</dbReference>
<name>A0A9J6BNC8_POLVA</name>
<gene>
    <name evidence="4" type="ORF">PVAND_001402</name>
</gene>
<feature type="compositionally biased region" description="Polar residues" evidence="1">
    <location>
        <begin position="194"/>
        <end position="203"/>
    </location>
</feature>
<dbReference type="OrthoDB" id="6819390at2759"/>
<keyword evidence="2" id="KW-0472">Membrane</keyword>
<comment type="caution">
    <text evidence="4">The sequence shown here is derived from an EMBL/GenBank/DDBJ whole genome shotgun (WGS) entry which is preliminary data.</text>
</comment>
<reference evidence="4" key="1">
    <citation type="submission" date="2021-03" db="EMBL/GenBank/DDBJ databases">
        <title>Chromosome level genome of the anhydrobiotic midge Polypedilum vanderplanki.</title>
        <authorList>
            <person name="Yoshida Y."/>
            <person name="Kikawada T."/>
            <person name="Gusev O."/>
        </authorList>
    </citation>
    <scope>NUCLEOTIDE SEQUENCE</scope>
    <source>
        <strain evidence="4">NIAS01</strain>
        <tissue evidence="4">Whole body or cell culture</tissue>
    </source>
</reference>
<evidence type="ECO:0000256" key="1">
    <source>
        <dbReference type="SAM" id="MobiDB-lite"/>
    </source>
</evidence>
<keyword evidence="5" id="KW-1185">Reference proteome</keyword>
<feature type="region of interest" description="Disordered" evidence="1">
    <location>
        <begin position="157"/>
        <end position="207"/>
    </location>
</feature>
<keyword evidence="2" id="KW-1133">Transmembrane helix</keyword>
<sequence>MKLILSLVFLFFIILIATPSSKCEQNKDGMTAYVKASVPNQIYKCIQRFNLLRCLKYFVLLRLEARDISHKSTINSTNEFLGNILKNVENLPTEFPEKLTELNDEVLNERLTREFQKFFHERPIKLHFIPSMLVKVVPSKSNDLEISLKRTVASANGASRQLEKDVKEDEEEEDDYDYDEDTKEADTSVEGTAATGNKDTINTAEKDPEGIKFDETENMKQSGMRKKRGTYLEVGLPLVLAPYMVFAGFLPMLIPVLKLATAFTTIVNVTALIASIMYLARQQALEKEMQQTVYFNPGYKERK</sequence>
<keyword evidence="3" id="KW-0732">Signal</keyword>
<evidence type="ECO:0000313" key="4">
    <source>
        <dbReference type="EMBL" id="KAG5671191.1"/>
    </source>
</evidence>
<feature type="transmembrane region" description="Helical" evidence="2">
    <location>
        <begin position="260"/>
        <end position="280"/>
    </location>
</feature>
<protein>
    <submittedName>
        <fullName evidence="4">Uncharacterized protein</fullName>
    </submittedName>
</protein>
<feature type="signal peptide" evidence="3">
    <location>
        <begin position="1"/>
        <end position="23"/>
    </location>
</feature>
<evidence type="ECO:0000313" key="5">
    <source>
        <dbReference type="Proteomes" id="UP001107558"/>
    </source>
</evidence>
<feature type="chain" id="PRO_5039926756" evidence="3">
    <location>
        <begin position="24"/>
        <end position="303"/>
    </location>
</feature>
<evidence type="ECO:0000256" key="3">
    <source>
        <dbReference type="SAM" id="SignalP"/>
    </source>
</evidence>
<accession>A0A9J6BNC8</accession>